<proteinExistence type="predicted"/>
<evidence type="ECO:0000313" key="2">
    <source>
        <dbReference type="Proteomes" id="UP000274822"/>
    </source>
</evidence>
<name>A0A433Q7V0_9FUNG</name>
<accession>A0A433Q7V0</accession>
<evidence type="ECO:0000313" key="1">
    <source>
        <dbReference type="EMBL" id="RUS25864.1"/>
    </source>
</evidence>
<keyword evidence="2" id="KW-1185">Reference proteome</keyword>
<dbReference type="EMBL" id="RBNJ01011805">
    <property type="protein sequence ID" value="RUS25864.1"/>
    <property type="molecule type" value="Genomic_DNA"/>
</dbReference>
<reference evidence="1 2" key="1">
    <citation type="journal article" date="2018" name="New Phytol.">
        <title>Phylogenomics of Endogonaceae and evolution of mycorrhizas within Mucoromycota.</title>
        <authorList>
            <person name="Chang Y."/>
            <person name="Desiro A."/>
            <person name="Na H."/>
            <person name="Sandor L."/>
            <person name="Lipzen A."/>
            <person name="Clum A."/>
            <person name="Barry K."/>
            <person name="Grigoriev I.V."/>
            <person name="Martin F.M."/>
            <person name="Stajich J.E."/>
            <person name="Smith M.E."/>
            <person name="Bonito G."/>
            <person name="Spatafora J.W."/>
        </authorList>
    </citation>
    <scope>NUCLEOTIDE SEQUENCE [LARGE SCALE GENOMIC DNA]</scope>
    <source>
        <strain evidence="1 2">AD002</strain>
    </source>
</reference>
<gene>
    <name evidence="1" type="ORF">BC938DRAFT_471540</name>
</gene>
<protein>
    <submittedName>
        <fullName evidence="1">Uncharacterized protein</fullName>
    </submittedName>
</protein>
<dbReference type="Proteomes" id="UP000274822">
    <property type="component" value="Unassembled WGS sequence"/>
</dbReference>
<organism evidence="1 2">
    <name type="scientific">Jimgerdemannia flammicorona</name>
    <dbReference type="NCBI Taxonomy" id="994334"/>
    <lineage>
        <taxon>Eukaryota</taxon>
        <taxon>Fungi</taxon>
        <taxon>Fungi incertae sedis</taxon>
        <taxon>Mucoromycota</taxon>
        <taxon>Mucoromycotina</taxon>
        <taxon>Endogonomycetes</taxon>
        <taxon>Endogonales</taxon>
        <taxon>Endogonaceae</taxon>
        <taxon>Jimgerdemannia</taxon>
    </lineage>
</organism>
<comment type="caution">
    <text evidence="1">The sequence shown here is derived from an EMBL/GenBank/DDBJ whole genome shotgun (WGS) entry which is preliminary data.</text>
</comment>
<dbReference type="AlphaFoldDB" id="A0A433Q7V0"/>
<feature type="non-terminal residue" evidence="1">
    <location>
        <position position="1"/>
    </location>
</feature>
<sequence length="72" mass="8593">FQNIYKLNLYNKNIYYLKYSFTELTTYKFNINEININKLRFLNSSIAKIYTIYISNCEASKANSDMIKGLEE</sequence>